<feature type="chain" id="PRO_5011583151" description="Phytase-like domain-containing protein" evidence="1">
    <location>
        <begin position="19"/>
        <end position="284"/>
    </location>
</feature>
<dbReference type="OrthoDB" id="9798693at2"/>
<evidence type="ECO:0000313" key="3">
    <source>
        <dbReference type="EMBL" id="SEW40853.1"/>
    </source>
</evidence>
<dbReference type="RefSeq" id="WP_089995853.1">
    <property type="nucleotide sequence ID" value="NZ_FOIZ01000002.1"/>
</dbReference>
<keyword evidence="4" id="KW-1185">Reference proteome</keyword>
<proteinExistence type="predicted"/>
<dbReference type="Gene3D" id="2.130.10.10">
    <property type="entry name" value="YVTN repeat-like/Quinoprotein amine dehydrogenase"/>
    <property type="match status" value="1"/>
</dbReference>
<dbReference type="EMBL" id="FOIZ01000002">
    <property type="protein sequence ID" value="SEW40853.1"/>
    <property type="molecule type" value="Genomic_DNA"/>
</dbReference>
<dbReference type="STRING" id="364200.SAMN04488515_2749"/>
<evidence type="ECO:0000259" key="2">
    <source>
        <dbReference type="Pfam" id="PF13449"/>
    </source>
</evidence>
<dbReference type="AlphaFoldDB" id="A0A1I0RIR7"/>
<dbReference type="InterPro" id="IPR015943">
    <property type="entry name" value="WD40/YVTN_repeat-like_dom_sf"/>
</dbReference>
<gene>
    <name evidence="3" type="ORF">SAMN04488515_2749</name>
</gene>
<sequence length="284" mass="31048">MRILAVIIATWVCGPSAAADVRYLGTFVWESSARGFGGMSGLHIADGGTSFTALSDKGLITSGTITRDGDRIIALTHDRMTRLRISDGTKVEGDTSDAEGLAISPDGTIYVSFEALARVAAYVDINGPATRIPRAADFQRMQENASLEALAIGPDGALYTLPERSGRQTRPFPVYRFKDGAWDVPFSVPRRDAHLVVGADIGPDNRLYLLERDFTGFGFRSRVRRFALDGTGEELLIDTGNATHDNLEGISVWDDGTGLRITMIADDNYKFFQQTEIVEYRVTD</sequence>
<dbReference type="SUPFAM" id="SSF101898">
    <property type="entry name" value="NHL repeat"/>
    <property type="match status" value="1"/>
</dbReference>
<feature type="domain" description="Phytase-like" evidence="2">
    <location>
        <begin position="35"/>
        <end position="269"/>
    </location>
</feature>
<evidence type="ECO:0000256" key="1">
    <source>
        <dbReference type="SAM" id="SignalP"/>
    </source>
</evidence>
<keyword evidence="1" id="KW-0732">Signal</keyword>
<name>A0A1I0RIR7_9RHOB</name>
<dbReference type="Proteomes" id="UP000199167">
    <property type="component" value="Unassembled WGS sequence"/>
</dbReference>
<dbReference type="Pfam" id="PF13449">
    <property type="entry name" value="Phytase-like"/>
    <property type="match status" value="1"/>
</dbReference>
<protein>
    <recommendedName>
        <fullName evidence="2">Phytase-like domain-containing protein</fullName>
    </recommendedName>
</protein>
<evidence type="ECO:0000313" key="4">
    <source>
        <dbReference type="Proteomes" id="UP000199167"/>
    </source>
</evidence>
<feature type="signal peptide" evidence="1">
    <location>
        <begin position="1"/>
        <end position="18"/>
    </location>
</feature>
<dbReference type="PIRSF" id="PIRSF031900">
    <property type="entry name" value="UCP031900"/>
    <property type="match status" value="1"/>
</dbReference>
<dbReference type="InterPro" id="IPR027372">
    <property type="entry name" value="Phytase-like_dom"/>
</dbReference>
<organism evidence="3 4">
    <name type="scientific">Cognatiyoonia koreensis</name>
    <dbReference type="NCBI Taxonomy" id="364200"/>
    <lineage>
        <taxon>Bacteria</taxon>
        <taxon>Pseudomonadati</taxon>
        <taxon>Pseudomonadota</taxon>
        <taxon>Alphaproteobacteria</taxon>
        <taxon>Rhodobacterales</taxon>
        <taxon>Paracoccaceae</taxon>
        <taxon>Cognatiyoonia</taxon>
    </lineage>
</organism>
<reference evidence="3 4" key="1">
    <citation type="submission" date="2016-10" db="EMBL/GenBank/DDBJ databases">
        <authorList>
            <person name="de Groot N.N."/>
        </authorList>
    </citation>
    <scope>NUCLEOTIDE SEQUENCE [LARGE SCALE GENOMIC DNA]</scope>
    <source>
        <strain evidence="3 4">DSM 17925</strain>
    </source>
</reference>
<dbReference type="InterPro" id="IPR014567">
    <property type="entry name" value="UCP031900"/>
</dbReference>
<accession>A0A1I0RIR7</accession>